<evidence type="ECO:0000256" key="1">
    <source>
        <dbReference type="ARBA" id="ARBA00022857"/>
    </source>
</evidence>
<feature type="region of interest" description="Disordered" evidence="3">
    <location>
        <begin position="307"/>
        <end position="328"/>
    </location>
</feature>
<accession>A0AAN9LE97</accession>
<dbReference type="InterPro" id="IPR050791">
    <property type="entry name" value="Aldo-Keto_reductase"/>
</dbReference>
<feature type="compositionally biased region" description="Polar residues" evidence="3">
    <location>
        <begin position="308"/>
        <end position="328"/>
    </location>
</feature>
<proteinExistence type="predicted"/>
<feature type="domain" description="NADP-dependent oxidoreductase" evidence="4">
    <location>
        <begin position="18"/>
        <end position="298"/>
    </location>
</feature>
<dbReference type="GO" id="GO:0005737">
    <property type="term" value="C:cytoplasm"/>
    <property type="evidence" value="ECO:0007669"/>
    <property type="project" value="TreeGrafter"/>
</dbReference>
<dbReference type="InterPro" id="IPR023210">
    <property type="entry name" value="NADP_OxRdtase_dom"/>
</dbReference>
<protein>
    <recommendedName>
        <fullName evidence="4">NADP-dependent oxidoreductase domain-containing protein</fullName>
    </recommendedName>
</protein>
<evidence type="ECO:0000313" key="6">
    <source>
        <dbReference type="Proteomes" id="UP001374584"/>
    </source>
</evidence>
<dbReference type="CDD" id="cd19145">
    <property type="entry name" value="AKR_AKR13D1"/>
    <property type="match status" value="1"/>
</dbReference>
<dbReference type="InterPro" id="IPR036812">
    <property type="entry name" value="NAD(P)_OxRdtase_dom_sf"/>
</dbReference>
<reference evidence="5 6" key="1">
    <citation type="submission" date="2024-01" db="EMBL/GenBank/DDBJ databases">
        <title>The genomes of 5 underutilized Papilionoideae crops provide insights into root nodulation and disease resistanc.</title>
        <authorList>
            <person name="Jiang F."/>
        </authorList>
    </citation>
    <scope>NUCLEOTIDE SEQUENCE [LARGE SCALE GENOMIC DNA]</scope>
    <source>
        <strain evidence="5">JINMINGXINNONG_FW02</strain>
        <tissue evidence="5">Leaves</tissue>
    </source>
</reference>
<organism evidence="5 6">
    <name type="scientific">Phaseolus coccineus</name>
    <name type="common">Scarlet runner bean</name>
    <name type="synonym">Phaseolus multiflorus</name>
    <dbReference type="NCBI Taxonomy" id="3886"/>
    <lineage>
        <taxon>Eukaryota</taxon>
        <taxon>Viridiplantae</taxon>
        <taxon>Streptophyta</taxon>
        <taxon>Embryophyta</taxon>
        <taxon>Tracheophyta</taxon>
        <taxon>Spermatophyta</taxon>
        <taxon>Magnoliopsida</taxon>
        <taxon>eudicotyledons</taxon>
        <taxon>Gunneridae</taxon>
        <taxon>Pentapetalae</taxon>
        <taxon>rosids</taxon>
        <taxon>fabids</taxon>
        <taxon>Fabales</taxon>
        <taxon>Fabaceae</taxon>
        <taxon>Papilionoideae</taxon>
        <taxon>50 kb inversion clade</taxon>
        <taxon>NPAAA clade</taxon>
        <taxon>indigoferoid/millettioid clade</taxon>
        <taxon>Phaseoleae</taxon>
        <taxon>Phaseolus</taxon>
    </lineage>
</organism>
<comment type="caution">
    <text evidence="5">The sequence shown here is derived from an EMBL/GenBank/DDBJ whole genome shotgun (WGS) entry which is preliminary data.</text>
</comment>
<dbReference type="Proteomes" id="UP001374584">
    <property type="component" value="Unassembled WGS sequence"/>
</dbReference>
<evidence type="ECO:0000259" key="4">
    <source>
        <dbReference type="Pfam" id="PF00248"/>
    </source>
</evidence>
<dbReference type="GO" id="GO:0016491">
    <property type="term" value="F:oxidoreductase activity"/>
    <property type="evidence" value="ECO:0007669"/>
    <property type="project" value="UniProtKB-KW"/>
</dbReference>
<dbReference type="Pfam" id="PF00248">
    <property type="entry name" value="Aldo_ket_red"/>
    <property type="match status" value="1"/>
</dbReference>
<evidence type="ECO:0000256" key="3">
    <source>
        <dbReference type="SAM" id="MobiDB-lite"/>
    </source>
</evidence>
<evidence type="ECO:0000256" key="2">
    <source>
        <dbReference type="ARBA" id="ARBA00023002"/>
    </source>
</evidence>
<dbReference type="PANTHER" id="PTHR43625:SF81">
    <property type="entry name" value="OS01G0618100 PROTEIN"/>
    <property type="match status" value="1"/>
</dbReference>
<keyword evidence="6" id="KW-1185">Reference proteome</keyword>
<keyword evidence="1" id="KW-0521">NADP</keyword>
<evidence type="ECO:0000313" key="5">
    <source>
        <dbReference type="EMBL" id="KAK7332872.1"/>
    </source>
</evidence>
<dbReference type="Gene3D" id="3.20.20.100">
    <property type="entry name" value="NADP-dependent oxidoreductase domain"/>
    <property type="match status" value="1"/>
</dbReference>
<dbReference type="EMBL" id="JAYMYR010000011">
    <property type="protein sequence ID" value="KAK7332872.1"/>
    <property type="molecule type" value="Genomic_DNA"/>
</dbReference>
<name>A0AAN9LE97_PHACN</name>
<keyword evidence="2" id="KW-0560">Oxidoreductase</keyword>
<gene>
    <name evidence="5" type="ORF">VNO80_29628</name>
</gene>
<sequence length="328" mass="35976">MAAIPRVKLGSQGLEVSKLGFGCMGLTGVYNDPVPEEFGISLIKYAFSKGITFFDTSDIYGPRTNEVLVGKIATKFGIVKKVSDNVIVNGSPEYVRSCCEGSLQRLGVSYIDLYYQHRVDTSVPIEDTMGELKKLVQEGKIRYIGLSEASPDTIRRAHAVHPITAVQMEWSLWTREIEQDIIPLCRELGIGIVPYSPLGHGFFGGKAVTESIPENSFLGFLPRFQGENLDKNKILYSRIEELAEKHGHTASQLALAWILGQGDDVVPIPGTTKIKNLDSNIGSLEVKPSKDDLEDITDAVPISEVAGNRTNDTFSRCSWESANTPPKA</sequence>
<dbReference type="PANTHER" id="PTHR43625">
    <property type="entry name" value="AFLATOXIN B1 ALDEHYDE REDUCTASE"/>
    <property type="match status" value="1"/>
</dbReference>
<dbReference type="SUPFAM" id="SSF51430">
    <property type="entry name" value="NAD(P)-linked oxidoreductase"/>
    <property type="match status" value="1"/>
</dbReference>
<dbReference type="AlphaFoldDB" id="A0AAN9LE97"/>